<feature type="coiled-coil region" evidence="1">
    <location>
        <begin position="52"/>
        <end position="115"/>
    </location>
</feature>
<accession>A0A1J4KYN1</accession>
<keyword evidence="1" id="KW-0175">Coiled coil</keyword>
<dbReference type="GeneID" id="94831798"/>
<dbReference type="AlphaFoldDB" id="A0A1J4KYN1"/>
<dbReference type="EMBL" id="MLAK01000112">
    <property type="protein sequence ID" value="OHT16359.1"/>
    <property type="molecule type" value="Genomic_DNA"/>
</dbReference>
<reference evidence="2" key="1">
    <citation type="submission" date="2016-10" db="EMBL/GenBank/DDBJ databases">
        <authorList>
            <person name="Benchimol M."/>
            <person name="Almeida L.G."/>
            <person name="Vasconcelos A.T."/>
            <person name="Perreira-Neves A."/>
            <person name="Rosa I.A."/>
            <person name="Tasca T."/>
            <person name="Bogo M.R."/>
            <person name="de Souza W."/>
        </authorList>
    </citation>
    <scope>NUCLEOTIDE SEQUENCE [LARGE SCALE GENOMIC DNA]</scope>
    <source>
        <strain evidence="2">K</strain>
    </source>
</reference>
<organism evidence="2 3">
    <name type="scientific">Tritrichomonas foetus</name>
    <dbReference type="NCBI Taxonomy" id="1144522"/>
    <lineage>
        <taxon>Eukaryota</taxon>
        <taxon>Metamonada</taxon>
        <taxon>Parabasalia</taxon>
        <taxon>Tritrichomonadida</taxon>
        <taxon>Tritrichomonadidae</taxon>
        <taxon>Tritrichomonas</taxon>
    </lineage>
</organism>
<comment type="caution">
    <text evidence="2">The sequence shown here is derived from an EMBL/GenBank/DDBJ whole genome shotgun (WGS) entry which is preliminary data.</text>
</comment>
<evidence type="ECO:0000313" key="3">
    <source>
        <dbReference type="Proteomes" id="UP000179807"/>
    </source>
</evidence>
<protein>
    <submittedName>
        <fullName evidence="2">Uncharacterized protein</fullName>
    </submittedName>
</protein>
<proteinExistence type="predicted"/>
<feature type="coiled-coil region" evidence="1">
    <location>
        <begin position="207"/>
        <end position="287"/>
    </location>
</feature>
<dbReference type="Proteomes" id="UP000179807">
    <property type="component" value="Unassembled WGS sequence"/>
</dbReference>
<dbReference type="RefSeq" id="XP_068369495.1">
    <property type="nucleotide sequence ID" value="XM_068497094.1"/>
</dbReference>
<dbReference type="VEuPathDB" id="TrichDB:TRFO_13191"/>
<evidence type="ECO:0000313" key="2">
    <source>
        <dbReference type="EMBL" id="OHT16359.1"/>
    </source>
</evidence>
<sequence>MEPQIELSIALSFIKLTEKNLSDFALYENAAELNSYEKTTKKQLFKDLEKYIKYLLEDYEEVCREIESLRKDQGRTYLERLASLNKNKNEYREDYKELVRKYDLLNEQYKSVFNEKIYLEKEIHNCSPLCKNIDIENQKQKLFETLNRNQLLEIKNNELIEENERLRNDLIYLDKNIKKLYKENDKLRHDILAGGLEQENKKIKVEFKKVLDENLILEKEYNEMIEENDRLRKELATFIEGGNNNDPKLVEEYDELLNDYNTLAQSYNELQANFAEVNNRLEQLNTSVVIWNQKHKFIT</sequence>
<feature type="coiled-coil region" evidence="1">
    <location>
        <begin position="149"/>
        <end position="183"/>
    </location>
</feature>
<gene>
    <name evidence="2" type="ORF">TRFO_13191</name>
</gene>
<evidence type="ECO:0000256" key="1">
    <source>
        <dbReference type="SAM" id="Coils"/>
    </source>
</evidence>
<keyword evidence="3" id="KW-1185">Reference proteome</keyword>
<name>A0A1J4KYN1_9EUKA</name>